<sequence length="241" mass="26992">DKMILSHGHFDHFGSLTKVIPLLKEGCEFYLNPLCYEQFFIAVKKSGELVPADKLAAALKEERDKFAISTKLPALNKNMITNLANENGIKIIETNEPVKLYNGIITSGEIELTDKSESTPGVYIMKSRKEFIEHTFRDETSIYINIKDKGLVIITGCGHCGVVNTIKHAQKITGINKIYAVIGGFHEEWNSEELIEKKVEFIELLNPVIVSGMHCTGFTFNKIMARHPSHTIGVTGTEFHL</sequence>
<dbReference type="PANTHER" id="PTHR13754:SF13">
    <property type="entry name" value="METALLO-BETA-LACTAMASE SUPERFAMILY PROTEIN (AFU_ORTHOLOGUE AFUA_3G07630)"/>
    <property type="match status" value="1"/>
</dbReference>
<comment type="caution">
    <text evidence="1">The sequence shown here is derived from an EMBL/GenBank/DDBJ whole genome shotgun (WGS) entry which is preliminary data.</text>
</comment>
<gene>
    <name evidence="1" type="ORF">S01H4_31326</name>
</gene>
<dbReference type="InterPro" id="IPR041712">
    <property type="entry name" value="DHPS-like_MBL-fold"/>
</dbReference>
<dbReference type="GO" id="GO:0016740">
    <property type="term" value="F:transferase activity"/>
    <property type="evidence" value="ECO:0007669"/>
    <property type="project" value="TreeGrafter"/>
</dbReference>
<dbReference type="AlphaFoldDB" id="X1B5T2"/>
<reference evidence="1" key="1">
    <citation type="journal article" date="2014" name="Front. Microbiol.">
        <title>High frequency of phylogenetically diverse reductive dehalogenase-homologous genes in deep subseafloor sedimentary metagenomes.</title>
        <authorList>
            <person name="Kawai M."/>
            <person name="Futagami T."/>
            <person name="Toyoda A."/>
            <person name="Takaki Y."/>
            <person name="Nishi S."/>
            <person name="Hori S."/>
            <person name="Arai W."/>
            <person name="Tsubouchi T."/>
            <person name="Morono Y."/>
            <person name="Uchiyama I."/>
            <person name="Ito T."/>
            <person name="Fujiyama A."/>
            <person name="Inagaki F."/>
            <person name="Takami H."/>
        </authorList>
    </citation>
    <scope>NUCLEOTIDE SEQUENCE</scope>
    <source>
        <strain evidence="1">Expedition CK06-06</strain>
    </source>
</reference>
<dbReference type="EMBL" id="BART01016263">
    <property type="protein sequence ID" value="GAG79503.1"/>
    <property type="molecule type" value="Genomic_DNA"/>
</dbReference>
<dbReference type="InterPro" id="IPR036866">
    <property type="entry name" value="RibonucZ/Hydroxyglut_hydro"/>
</dbReference>
<name>X1B5T2_9ZZZZ</name>
<dbReference type="SUPFAM" id="SSF56281">
    <property type="entry name" value="Metallo-hydrolase/oxidoreductase"/>
    <property type="match status" value="1"/>
</dbReference>
<feature type="non-terminal residue" evidence="1">
    <location>
        <position position="1"/>
    </location>
</feature>
<dbReference type="PANTHER" id="PTHR13754">
    <property type="entry name" value="METALLO-BETA-LACTAMASE SUPERFAMILY PROTEIN"/>
    <property type="match status" value="1"/>
</dbReference>
<organism evidence="1">
    <name type="scientific">marine sediment metagenome</name>
    <dbReference type="NCBI Taxonomy" id="412755"/>
    <lineage>
        <taxon>unclassified sequences</taxon>
        <taxon>metagenomes</taxon>
        <taxon>ecological metagenomes</taxon>
    </lineage>
</organism>
<dbReference type="InterPro" id="IPR052926">
    <property type="entry name" value="Metallo-beta-lactamase_dom"/>
</dbReference>
<evidence type="ECO:0000313" key="1">
    <source>
        <dbReference type="EMBL" id="GAG79503.1"/>
    </source>
</evidence>
<accession>X1B5T2</accession>
<protein>
    <recommendedName>
        <fullName evidence="2">Metallo-beta-lactamase domain-containing protein</fullName>
    </recommendedName>
</protein>
<evidence type="ECO:0008006" key="2">
    <source>
        <dbReference type="Google" id="ProtNLM"/>
    </source>
</evidence>
<proteinExistence type="predicted"/>
<dbReference type="Gene3D" id="3.60.15.10">
    <property type="entry name" value="Ribonuclease Z/Hydroxyacylglutathione hydrolase-like"/>
    <property type="match status" value="1"/>
</dbReference>
<dbReference type="CDD" id="cd07713">
    <property type="entry name" value="DHPS-like_MBL-fold"/>
    <property type="match status" value="1"/>
</dbReference>